<keyword evidence="2" id="KW-0012">Acyltransferase</keyword>
<dbReference type="Gene3D" id="3.40.630.30">
    <property type="match status" value="1"/>
</dbReference>
<evidence type="ECO:0000259" key="1">
    <source>
        <dbReference type="PROSITE" id="PS51186"/>
    </source>
</evidence>
<proteinExistence type="predicted"/>
<keyword evidence="3" id="KW-1185">Reference proteome</keyword>
<feature type="domain" description="N-acetyltransferase" evidence="1">
    <location>
        <begin position="1"/>
        <end position="164"/>
    </location>
</feature>
<name>A0ABZ2PJ91_9NOCA</name>
<dbReference type="InterPro" id="IPR016181">
    <property type="entry name" value="Acyl_CoA_acyltransferase"/>
</dbReference>
<sequence length="166" mass="17753">MLLRRELPADRPAVLRVIHDAFATDDTVPIEVGLTEKLFDDGYIPELSLVALDGDLIAGYVIGSRGFVGDIGAVGIGPLAVLPEYQGRGVGTALMFALVGAAEAVHERLLVLLGEPDYYGRFGFRAGSQVGVESPNPGWGTYFQALQLSDGPVNGTFRYAKPFDEL</sequence>
<dbReference type="EC" id="2.3.1.-" evidence="2"/>
<dbReference type="CDD" id="cd04301">
    <property type="entry name" value="NAT_SF"/>
    <property type="match status" value="1"/>
</dbReference>
<reference evidence="2 3" key="1">
    <citation type="submission" date="2024-03" db="EMBL/GenBank/DDBJ databases">
        <title>Natural products discovery in diverse microorganisms through a two-stage MS feature dereplication strategy.</title>
        <authorList>
            <person name="Zhang R."/>
        </authorList>
    </citation>
    <scope>NUCLEOTIDE SEQUENCE [LARGE SCALE GENOMIC DNA]</scope>
    <source>
        <strain evidence="2 3">18930</strain>
    </source>
</reference>
<dbReference type="RefSeq" id="WP_338887837.1">
    <property type="nucleotide sequence ID" value="NZ_CP147846.1"/>
</dbReference>
<dbReference type="SUPFAM" id="SSF55729">
    <property type="entry name" value="Acyl-CoA N-acyltransferases (Nat)"/>
    <property type="match status" value="1"/>
</dbReference>
<dbReference type="EMBL" id="CP147846">
    <property type="protein sequence ID" value="WXG67948.1"/>
    <property type="molecule type" value="Genomic_DNA"/>
</dbReference>
<protein>
    <submittedName>
        <fullName evidence="2">N-acetyltransferase</fullName>
        <ecNumber evidence="2">2.3.1.-</ecNumber>
    </submittedName>
</protein>
<evidence type="ECO:0000313" key="3">
    <source>
        <dbReference type="Proteomes" id="UP001432000"/>
    </source>
</evidence>
<dbReference type="Pfam" id="PF13508">
    <property type="entry name" value="Acetyltransf_7"/>
    <property type="match status" value="1"/>
</dbReference>
<dbReference type="Proteomes" id="UP001432000">
    <property type="component" value="Chromosome"/>
</dbReference>
<keyword evidence="2" id="KW-0808">Transferase</keyword>
<organism evidence="2 3">
    <name type="scientific">Rhodococcus sovatensis</name>
    <dbReference type="NCBI Taxonomy" id="1805840"/>
    <lineage>
        <taxon>Bacteria</taxon>
        <taxon>Bacillati</taxon>
        <taxon>Actinomycetota</taxon>
        <taxon>Actinomycetes</taxon>
        <taxon>Mycobacteriales</taxon>
        <taxon>Nocardiaceae</taxon>
        <taxon>Rhodococcus</taxon>
    </lineage>
</organism>
<dbReference type="PROSITE" id="PS51186">
    <property type="entry name" value="GNAT"/>
    <property type="match status" value="1"/>
</dbReference>
<dbReference type="GO" id="GO:0016746">
    <property type="term" value="F:acyltransferase activity"/>
    <property type="evidence" value="ECO:0007669"/>
    <property type="project" value="UniProtKB-KW"/>
</dbReference>
<accession>A0ABZ2PJ91</accession>
<dbReference type="InterPro" id="IPR000182">
    <property type="entry name" value="GNAT_dom"/>
</dbReference>
<evidence type="ECO:0000313" key="2">
    <source>
        <dbReference type="EMBL" id="WXG67948.1"/>
    </source>
</evidence>
<gene>
    <name evidence="2" type="ORF">WDS16_22440</name>
</gene>